<name>A0A8T1V8S5_9STRA</name>
<reference evidence="4" key="1">
    <citation type="submission" date="2021-02" db="EMBL/GenBank/DDBJ databases">
        <authorList>
            <person name="Palmer J.M."/>
        </authorList>
    </citation>
    <scope>NUCLEOTIDE SEQUENCE</scope>
    <source>
        <strain evidence="4">SCRP734</strain>
    </source>
</reference>
<keyword evidence="5" id="KW-1185">Reference proteome</keyword>
<feature type="chain" id="PRO_5035944290" evidence="3">
    <location>
        <begin position="41"/>
        <end position="471"/>
    </location>
</feature>
<dbReference type="Proteomes" id="UP000694044">
    <property type="component" value="Unassembled WGS sequence"/>
</dbReference>
<evidence type="ECO:0000256" key="2">
    <source>
        <dbReference type="SAM" id="Phobius"/>
    </source>
</evidence>
<proteinExistence type="predicted"/>
<keyword evidence="2" id="KW-0812">Transmembrane</keyword>
<keyword evidence="2" id="KW-1133">Transmembrane helix</keyword>
<evidence type="ECO:0000313" key="5">
    <source>
        <dbReference type="Proteomes" id="UP000694044"/>
    </source>
</evidence>
<dbReference type="EMBL" id="JAGDFM010000862">
    <property type="protein sequence ID" value="KAG7375974.1"/>
    <property type="molecule type" value="Genomic_DNA"/>
</dbReference>
<evidence type="ECO:0000256" key="3">
    <source>
        <dbReference type="SAM" id="SignalP"/>
    </source>
</evidence>
<comment type="caution">
    <text evidence="4">The sequence shown here is derived from an EMBL/GenBank/DDBJ whole genome shotgun (WGS) entry which is preliminary data.</text>
</comment>
<dbReference type="OrthoDB" id="161498at2759"/>
<feature type="region of interest" description="Disordered" evidence="1">
    <location>
        <begin position="426"/>
        <end position="453"/>
    </location>
</feature>
<dbReference type="AlphaFoldDB" id="A0A8T1V8S5"/>
<feature type="region of interest" description="Disordered" evidence="1">
    <location>
        <begin position="375"/>
        <end position="398"/>
    </location>
</feature>
<sequence length="471" mass="52917">MNLSGLRIFQRGMQQLRPLRLRRSLCMLLFLLSETRRALSAASPSAKAAKTRMEIREQDFSFQGARPWVDPVVGSFSHSLTGFYPLLGSGLICARFAAVDGARERPVIEVVTKDVRAADIFSIMQGTDAMPAQARSCMEMDAEGQYTLALCVFSAGGAEEEAGAEEAASWWKDAVTEEFTRQDVVVLALIALCVLRLVVFVIQGIWKLARLPMQWYDAMEREVGEEFGTEGASKCSDETAARLRKQLAIVRFCHLRFLLVIEKLKREMKDDKTDDTQQMVASLPVFQREEGEEVMLTEILATLQKIQAKDSSFEASEVEEHLADIKQDVENEEDIDSGLPEAWERLQEIYSSFLRIQATIIRRLKRRKTWQWQLQQHEQHHEKGPRRRQHRLPSSEDPTAEVLHELPQGFTADMFTSLGNAMQEKMVAAEPETSPAPTPQLETKPPHAGGTVYTSAMPAAAQYSATAQKAA</sequence>
<keyword evidence="3" id="KW-0732">Signal</keyword>
<accession>A0A8T1V8S5</accession>
<organism evidence="4 5">
    <name type="scientific">Phytophthora pseudosyringae</name>
    <dbReference type="NCBI Taxonomy" id="221518"/>
    <lineage>
        <taxon>Eukaryota</taxon>
        <taxon>Sar</taxon>
        <taxon>Stramenopiles</taxon>
        <taxon>Oomycota</taxon>
        <taxon>Peronosporomycetes</taxon>
        <taxon>Peronosporales</taxon>
        <taxon>Peronosporaceae</taxon>
        <taxon>Phytophthora</taxon>
    </lineage>
</organism>
<keyword evidence="2" id="KW-0472">Membrane</keyword>
<gene>
    <name evidence="4" type="ORF">PHYPSEUDO_014766</name>
</gene>
<protein>
    <submittedName>
        <fullName evidence="4">Uncharacterized protein</fullName>
    </submittedName>
</protein>
<evidence type="ECO:0000256" key="1">
    <source>
        <dbReference type="SAM" id="MobiDB-lite"/>
    </source>
</evidence>
<evidence type="ECO:0000313" key="4">
    <source>
        <dbReference type="EMBL" id="KAG7375974.1"/>
    </source>
</evidence>
<feature type="signal peptide" evidence="3">
    <location>
        <begin position="1"/>
        <end position="40"/>
    </location>
</feature>
<feature type="transmembrane region" description="Helical" evidence="2">
    <location>
        <begin position="184"/>
        <end position="206"/>
    </location>
</feature>